<dbReference type="Proteomes" id="UP000192343">
    <property type="component" value="Unassembled WGS sequence"/>
</dbReference>
<reference evidence="1 2" key="1">
    <citation type="submission" date="2017-03" db="EMBL/GenBank/DDBJ databases">
        <title>Draft Genome sequence of Marispirochaeta sp. strain JC444.</title>
        <authorList>
            <person name="Shivani Y."/>
            <person name="Subhash Y."/>
            <person name="Sasikala C."/>
            <person name="Ramana C."/>
        </authorList>
    </citation>
    <scope>NUCLEOTIDE SEQUENCE [LARGE SCALE GENOMIC DNA]</scope>
    <source>
        <strain evidence="1 2">JC444</strain>
    </source>
</reference>
<proteinExistence type="predicted"/>
<organism evidence="1 2">
    <name type="scientific">Marispirochaeta aestuarii</name>
    <dbReference type="NCBI Taxonomy" id="1963862"/>
    <lineage>
        <taxon>Bacteria</taxon>
        <taxon>Pseudomonadati</taxon>
        <taxon>Spirochaetota</taxon>
        <taxon>Spirochaetia</taxon>
        <taxon>Spirochaetales</taxon>
        <taxon>Spirochaetaceae</taxon>
        <taxon>Marispirochaeta</taxon>
    </lineage>
</organism>
<dbReference type="OrthoDB" id="9833137at2"/>
<evidence type="ECO:0000313" key="2">
    <source>
        <dbReference type="Proteomes" id="UP000192343"/>
    </source>
</evidence>
<dbReference type="EMBL" id="MWQY01000003">
    <property type="protein sequence ID" value="ORC37394.1"/>
    <property type="molecule type" value="Genomic_DNA"/>
</dbReference>
<dbReference type="STRING" id="1963862.B4O97_04170"/>
<protein>
    <submittedName>
        <fullName evidence="1">Uncharacterized protein</fullName>
    </submittedName>
</protein>
<evidence type="ECO:0000313" key="1">
    <source>
        <dbReference type="EMBL" id="ORC37394.1"/>
    </source>
</evidence>
<name>A0A1Y1S387_9SPIO</name>
<gene>
    <name evidence="1" type="ORF">B4O97_04170</name>
</gene>
<accession>A0A1Y1S387</accession>
<comment type="caution">
    <text evidence="1">The sequence shown here is derived from an EMBL/GenBank/DDBJ whole genome shotgun (WGS) entry which is preliminary data.</text>
</comment>
<sequence>MGTWSNEKSENRDIQRYAPKDLTNSTEFTKELHSINSNQTLTVLDKHRSKKQLMRAVFAAKQQEISHHLDSYSNYLLARKDVEAKSIALEAQKAIMVLEKEQLKMMKEMGLSHTDEIAETLMKAGLMMTEKLKEVEESRMEAEIKLMTLTNIRRVWDKTNSRIMESVDTYMDELWEKEHGR</sequence>
<dbReference type="RefSeq" id="WP_083048618.1">
    <property type="nucleotide sequence ID" value="NZ_CAXXQO010000002.1"/>
</dbReference>
<keyword evidence="2" id="KW-1185">Reference proteome</keyword>
<dbReference type="AlphaFoldDB" id="A0A1Y1S387"/>